<dbReference type="PANTHER" id="PTHR30349">
    <property type="entry name" value="PHAGE INTEGRASE-RELATED"/>
    <property type="match status" value="1"/>
</dbReference>
<dbReference type="Pfam" id="PF00589">
    <property type="entry name" value="Phage_integrase"/>
    <property type="match status" value="1"/>
</dbReference>
<dbReference type="InterPro" id="IPR011010">
    <property type="entry name" value="DNA_brk_join_enz"/>
</dbReference>
<evidence type="ECO:0000256" key="2">
    <source>
        <dbReference type="ARBA" id="ARBA00023125"/>
    </source>
</evidence>
<dbReference type="PROSITE" id="PS51898">
    <property type="entry name" value="TYR_RECOMBINASE"/>
    <property type="match status" value="1"/>
</dbReference>
<dbReference type="SUPFAM" id="SSF56349">
    <property type="entry name" value="DNA breaking-rejoining enzymes"/>
    <property type="match status" value="1"/>
</dbReference>
<gene>
    <name evidence="7" type="ORF">EYY96_17005</name>
</gene>
<evidence type="ECO:0000256" key="4">
    <source>
        <dbReference type="PROSITE-ProRule" id="PRU01248"/>
    </source>
</evidence>
<feature type="domain" description="Tyr recombinase" evidence="5">
    <location>
        <begin position="195"/>
        <end position="402"/>
    </location>
</feature>
<evidence type="ECO:0000256" key="3">
    <source>
        <dbReference type="ARBA" id="ARBA00023172"/>
    </source>
</evidence>
<name>A0ABD7Q7F6_HAFAL</name>
<dbReference type="InterPro" id="IPR013762">
    <property type="entry name" value="Integrase-like_cat_sf"/>
</dbReference>
<evidence type="ECO:0000313" key="8">
    <source>
        <dbReference type="Proteomes" id="UP000291600"/>
    </source>
</evidence>
<dbReference type="Gene3D" id="1.10.443.10">
    <property type="entry name" value="Intergrase catalytic core"/>
    <property type="match status" value="1"/>
</dbReference>
<dbReference type="EMBL" id="SITJ01000076">
    <property type="protein sequence ID" value="TBL66671.1"/>
    <property type="molecule type" value="Genomic_DNA"/>
</dbReference>
<organism evidence="7 8">
    <name type="scientific">Hafnia alvei</name>
    <dbReference type="NCBI Taxonomy" id="569"/>
    <lineage>
        <taxon>Bacteria</taxon>
        <taxon>Pseudomonadati</taxon>
        <taxon>Pseudomonadota</taxon>
        <taxon>Gammaproteobacteria</taxon>
        <taxon>Enterobacterales</taxon>
        <taxon>Hafniaceae</taxon>
        <taxon>Hafnia</taxon>
    </lineage>
</organism>
<dbReference type="Gene3D" id="1.10.150.130">
    <property type="match status" value="1"/>
</dbReference>
<dbReference type="InterPro" id="IPR022000">
    <property type="entry name" value="Min27-like_integrase_DNA_bind"/>
</dbReference>
<dbReference type="GO" id="GO:0003677">
    <property type="term" value="F:DNA binding"/>
    <property type="evidence" value="ECO:0007669"/>
    <property type="project" value="UniProtKB-UniRule"/>
</dbReference>
<dbReference type="InterPro" id="IPR044068">
    <property type="entry name" value="CB"/>
</dbReference>
<keyword evidence="3" id="KW-0233">DNA recombination</keyword>
<dbReference type="RefSeq" id="WP_130971359.1">
    <property type="nucleotide sequence ID" value="NZ_SITJ01000076.1"/>
</dbReference>
<reference evidence="7 8" key="1">
    <citation type="submission" date="2019-02" db="EMBL/GenBank/DDBJ databases">
        <title>Comparative genomic analysis of the Hafnia genus genomes.</title>
        <authorList>
            <person name="Zhiqiu Y."/>
            <person name="Chao Y."/>
            <person name="Yuhui D."/>
            <person name="Di H."/>
            <person name="Bin L."/>
        </authorList>
    </citation>
    <scope>NUCLEOTIDE SEQUENCE [LARGE SCALE GENOMIC DNA]</scope>
    <source>
        <strain evidence="7 8">PCM_1210</strain>
    </source>
</reference>
<protein>
    <submittedName>
        <fullName evidence="7">DUF3596 domain-containing protein</fullName>
    </submittedName>
</protein>
<dbReference type="PROSITE" id="PS51900">
    <property type="entry name" value="CB"/>
    <property type="match status" value="1"/>
</dbReference>
<dbReference type="GO" id="GO:0015074">
    <property type="term" value="P:DNA integration"/>
    <property type="evidence" value="ECO:0007669"/>
    <property type="project" value="UniProtKB-KW"/>
</dbReference>
<dbReference type="InterPro" id="IPR002104">
    <property type="entry name" value="Integrase_catalytic"/>
</dbReference>
<dbReference type="GO" id="GO:0006310">
    <property type="term" value="P:DNA recombination"/>
    <property type="evidence" value="ECO:0007669"/>
    <property type="project" value="UniProtKB-KW"/>
</dbReference>
<sequence length="410" mass="46966">MATLPTGVEIRGNSICIWFIFRGKRCREILKGWANTPANIKKAGNLRSMIVSEINLGEFSYHNRFPTSKNASKYDAEKWVSSFFELTEQWLKTKSVEVSPGTFVSIKSQISVLNRVVGEHTMVESITHNSILAYRHELLHGATFYSHRPNKIGRSVRTVETYVSLLCRIMKFAHRSGFITSKPFEEITKLKSTKAKPDPLLKSEYSALLAAMRGQTKNLFQLAFYSGMRHGELSALAWEDIDLDTGIIHVSRNLNKLGIFGPPKTRAGNRVITLLAPALEALKAQRELTELQPRTDITFQHREYRKTEQQHVRFVFQPREVNNEKKPHYCSSTIATLWNTAIKRSKVRRRTPYHTRHTYACWLLSAGANPAFIASQMGHENSKMVFEVYGTWIEEMNYEQVKILNTKLAI</sequence>
<dbReference type="Pfam" id="PF12167">
    <property type="entry name" value="Arm-DNA-bind_2"/>
    <property type="match status" value="1"/>
</dbReference>
<proteinExistence type="predicted"/>
<dbReference type="Proteomes" id="UP000291600">
    <property type="component" value="Unassembled WGS sequence"/>
</dbReference>
<feature type="domain" description="Core-binding (CB)" evidence="6">
    <location>
        <begin position="81"/>
        <end position="174"/>
    </location>
</feature>
<comment type="caution">
    <text evidence="7">The sequence shown here is derived from an EMBL/GenBank/DDBJ whole genome shotgun (WGS) entry which is preliminary data.</text>
</comment>
<evidence type="ECO:0000256" key="1">
    <source>
        <dbReference type="ARBA" id="ARBA00022908"/>
    </source>
</evidence>
<dbReference type="AlphaFoldDB" id="A0ABD7Q7F6"/>
<evidence type="ECO:0000313" key="7">
    <source>
        <dbReference type="EMBL" id="TBL66671.1"/>
    </source>
</evidence>
<dbReference type="InterPro" id="IPR010998">
    <property type="entry name" value="Integrase_recombinase_N"/>
</dbReference>
<dbReference type="InterPro" id="IPR050090">
    <property type="entry name" value="Tyrosine_recombinase_XerCD"/>
</dbReference>
<dbReference type="PANTHER" id="PTHR30349:SF36">
    <property type="entry name" value="PROPHAGE INTEGRASE INTR-RELATED"/>
    <property type="match status" value="1"/>
</dbReference>
<evidence type="ECO:0000259" key="6">
    <source>
        <dbReference type="PROSITE" id="PS51900"/>
    </source>
</evidence>
<accession>A0ABD7Q7F6</accession>
<keyword evidence="1" id="KW-0229">DNA integration</keyword>
<keyword evidence="2 4" id="KW-0238">DNA-binding</keyword>
<evidence type="ECO:0000259" key="5">
    <source>
        <dbReference type="PROSITE" id="PS51898"/>
    </source>
</evidence>
<dbReference type="CDD" id="cd01189">
    <property type="entry name" value="INT_ICEBs1_C_like"/>
    <property type="match status" value="1"/>
</dbReference>